<dbReference type="EMBL" id="BMQW01000004">
    <property type="protein sequence ID" value="GGP86170.1"/>
    <property type="molecule type" value="Genomic_DNA"/>
</dbReference>
<dbReference type="PANTHER" id="PTHR32089:SF117">
    <property type="entry name" value="METHYL ACCEPTING SENSORY TRANSDUCER WITH CACHE_1 SMALL MOLECULE BINDING DOMAIN"/>
    <property type="match status" value="1"/>
</dbReference>
<proteinExistence type="inferred from homology"/>
<feature type="domain" description="Methyl-accepting transducer" evidence="6">
    <location>
        <begin position="433"/>
        <end position="669"/>
    </location>
</feature>
<dbReference type="SMART" id="SM00304">
    <property type="entry name" value="HAMP"/>
    <property type="match status" value="2"/>
</dbReference>
<evidence type="ECO:0000256" key="5">
    <source>
        <dbReference type="SAM" id="Phobius"/>
    </source>
</evidence>
<evidence type="ECO:0000313" key="9">
    <source>
        <dbReference type="Proteomes" id="UP000654004"/>
    </source>
</evidence>
<comment type="subcellular location">
    <subcellularLocation>
        <location evidence="1">Membrane</location>
    </subcellularLocation>
</comment>
<sequence length="705" mass="76854">MKALSIRSKLLWITSALFIATVITLSVSLWIVLKDKNNILAAEVEVALQQEINDKLSARAGEYGERVAGFINEAYRIPYSFTGLIEQTSKKDPLTRERLELSLAAVLQKNAQISSMYAQFEPNGYDFLDDVYRQGSSHSVPNAGTLEIYYTRSENGTVEQQSVDDAAEKYIETLNEFGVREAEWYLCAKDTKKPCLMEPYLYEITPGNNALMTSLTVPVLVDNQFKGLVGVDINLPMFQTMIMQLSKSLYQGQAKVTLVSQKGFVVAASHYTKFARPLSESVQPEFAKKLLALNNTSGFVNEPDSIAVGYPIAIPIANATWSLIIEVPKSQAFMAVNNMNDSMTEMEMSLGGLLLMIGIAVTVIAVIIISLVIRSIIAPLSMIQTRVENLASAEGDLTQTIEVDAHAELIALGGGINRFIAKLRHLISELKILADSSQQESIKSAEIAKHTRESVNRQYSEIESVVTAVNQMSATALEVAKASEQTAMETESMTINVKDGESRLTQAMVFVEDMSKESAQAQQAVNLVSQSSSNISRILEVISAIAEQTNLLALNAAIEAARAGEQGRGFAVVADEVRTLASRTQKSTDEISTLIDSLQKEVKNASNIIDKGAQGANKAVEQTQLALQSLNAIVSQIDEISSQVTHIATAAEEQSAVTEEVNRNITGISDSASELSQLADEAQQSSDSLAELVRQQHQQLGRLRT</sequence>
<dbReference type="Pfam" id="PF00672">
    <property type="entry name" value="HAMP"/>
    <property type="match status" value="1"/>
</dbReference>
<feature type="domain" description="HAMP" evidence="7">
    <location>
        <begin position="374"/>
        <end position="428"/>
    </location>
</feature>
<evidence type="ECO:0000259" key="6">
    <source>
        <dbReference type="PROSITE" id="PS50111"/>
    </source>
</evidence>
<name>A0ABQ2QMM3_9GAMM</name>
<dbReference type="PANTHER" id="PTHR32089">
    <property type="entry name" value="METHYL-ACCEPTING CHEMOTAXIS PROTEIN MCPB"/>
    <property type="match status" value="1"/>
</dbReference>
<dbReference type="Pfam" id="PF00015">
    <property type="entry name" value="MCPsignal"/>
    <property type="match status" value="1"/>
</dbReference>
<dbReference type="Pfam" id="PF22673">
    <property type="entry name" value="MCP-like_PDC_1"/>
    <property type="match status" value="1"/>
</dbReference>
<dbReference type="SMART" id="SM00283">
    <property type="entry name" value="MA"/>
    <property type="match status" value="1"/>
</dbReference>
<dbReference type="PROSITE" id="PS50111">
    <property type="entry name" value="CHEMOTAXIS_TRANSDUC_2"/>
    <property type="match status" value="1"/>
</dbReference>
<organism evidence="8 9">
    <name type="scientific">Shewanella ulleungensis</name>
    <dbReference type="NCBI Taxonomy" id="2282699"/>
    <lineage>
        <taxon>Bacteria</taxon>
        <taxon>Pseudomonadati</taxon>
        <taxon>Pseudomonadota</taxon>
        <taxon>Gammaproteobacteria</taxon>
        <taxon>Alteromonadales</taxon>
        <taxon>Shewanellaceae</taxon>
        <taxon>Shewanella</taxon>
    </lineage>
</organism>
<keyword evidence="5" id="KW-0472">Membrane</keyword>
<dbReference type="CDD" id="cd11386">
    <property type="entry name" value="MCP_signal"/>
    <property type="match status" value="1"/>
</dbReference>
<dbReference type="CDD" id="cd12913">
    <property type="entry name" value="PDC1_MCP_like"/>
    <property type="match status" value="1"/>
</dbReference>
<gene>
    <name evidence="8" type="ORF">GCM10009410_19410</name>
</gene>
<comment type="caution">
    <text evidence="8">The sequence shown here is derived from an EMBL/GenBank/DDBJ whole genome shotgun (WGS) entry which is preliminary data.</text>
</comment>
<feature type="transmembrane region" description="Helical" evidence="5">
    <location>
        <begin position="12"/>
        <end position="33"/>
    </location>
</feature>
<dbReference type="InterPro" id="IPR003660">
    <property type="entry name" value="HAMP_dom"/>
</dbReference>
<keyword evidence="5" id="KW-1133">Transmembrane helix</keyword>
<protein>
    <submittedName>
        <fullName evidence="8">Methyl-accepting chemotaxis protein</fullName>
    </submittedName>
</protein>
<feature type="transmembrane region" description="Helical" evidence="5">
    <location>
        <begin position="350"/>
        <end position="373"/>
    </location>
</feature>
<reference evidence="9" key="1">
    <citation type="journal article" date="2019" name="Int. J. Syst. Evol. Microbiol.">
        <title>The Global Catalogue of Microorganisms (GCM) 10K type strain sequencing project: providing services to taxonomists for standard genome sequencing and annotation.</title>
        <authorList>
            <consortium name="The Broad Institute Genomics Platform"/>
            <consortium name="The Broad Institute Genome Sequencing Center for Infectious Disease"/>
            <person name="Wu L."/>
            <person name="Ma J."/>
        </authorList>
    </citation>
    <scope>NUCLEOTIDE SEQUENCE [LARGE SCALE GENOMIC DNA]</scope>
    <source>
        <strain evidence="9">JCM 32305</strain>
    </source>
</reference>
<accession>A0ABQ2QMM3</accession>
<evidence type="ECO:0000256" key="3">
    <source>
        <dbReference type="ARBA" id="ARBA00029447"/>
    </source>
</evidence>
<dbReference type="PROSITE" id="PS50885">
    <property type="entry name" value="HAMP"/>
    <property type="match status" value="1"/>
</dbReference>
<dbReference type="SUPFAM" id="SSF58104">
    <property type="entry name" value="Methyl-accepting chemotaxis protein (MCP) signaling domain"/>
    <property type="match status" value="1"/>
</dbReference>
<evidence type="ECO:0000256" key="4">
    <source>
        <dbReference type="PROSITE-ProRule" id="PRU00284"/>
    </source>
</evidence>
<evidence type="ECO:0000313" key="8">
    <source>
        <dbReference type="EMBL" id="GGP86170.1"/>
    </source>
</evidence>
<keyword evidence="2 4" id="KW-0807">Transducer</keyword>
<keyword evidence="5" id="KW-0812">Transmembrane</keyword>
<comment type="similarity">
    <text evidence="3">Belongs to the methyl-accepting chemotaxis (MCP) protein family.</text>
</comment>
<dbReference type="Proteomes" id="UP000654004">
    <property type="component" value="Unassembled WGS sequence"/>
</dbReference>
<dbReference type="Gene3D" id="1.10.287.950">
    <property type="entry name" value="Methyl-accepting chemotaxis protein"/>
    <property type="match status" value="1"/>
</dbReference>
<evidence type="ECO:0000259" key="7">
    <source>
        <dbReference type="PROSITE" id="PS50885"/>
    </source>
</evidence>
<keyword evidence="9" id="KW-1185">Reference proteome</keyword>
<dbReference type="RefSeq" id="WP_188955667.1">
    <property type="nucleotide sequence ID" value="NZ_BMQW01000004.1"/>
</dbReference>
<dbReference type="InterPro" id="IPR004089">
    <property type="entry name" value="MCPsignal_dom"/>
</dbReference>
<evidence type="ECO:0000256" key="2">
    <source>
        <dbReference type="ARBA" id="ARBA00023224"/>
    </source>
</evidence>
<evidence type="ECO:0000256" key="1">
    <source>
        <dbReference type="ARBA" id="ARBA00004370"/>
    </source>
</evidence>
<dbReference type="Gene3D" id="3.30.450.20">
    <property type="entry name" value="PAS domain"/>
    <property type="match status" value="1"/>
</dbReference>